<evidence type="ECO:0000256" key="7">
    <source>
        <dbReference type="ARBA" id="ARBA00023160"/>
    </source>
</evidence>
<evidence type="ECO:0000256" key="3">
    <source>
        <dbReference type="ARBA" id="ARBA00022516"/>
    </source>
</evidence>
<evidence type="ECO:0000256" key="5">
    <source>
        <dbReference type="ARBA" id="ARBA00022832"/>
    </source>
</evidence>
<keyword evidence="3 10" id="KW-0444">Lipid biosynthesis</keyword>
<comment type="similarity">
    <text evidence="1 10">Belongs to the thiolase-like superfamily. FabH family.</text>
</comment>
<accession>A0A6N4RE60</accession>
<dbReference type="EC" id="2.3.1.180" evidence="10"/>
<dbReference type="Gene3D" id="3.40.47.10">
    <property type="match status" value="1"/>
</dbReference>
<feature type="domain" description="Beta-ketoacyl-[acyl-carrier-protein] synthase III N-terminal" evidence="12">
    <location>
        <begin position="111"/>
        <end position="190"/>
    </location>
</feature>
<dbReference type="HAMAP" id="MF_01815">
    <property type="entry name" value="FabH"/>
    <property type="match status" value="1"/>
</dbReference>
<proteinExistence type="inferred from homology"/>
<evidence type="ECO:0000256" key="4">
    <source>
        <dbReference type="ARBA" id="ARBA00022679"/>
    </source>
</evidence>
<feature type="active site" evidence="10">
    <location>
        <position position="117"/>
    </location>
</feature>
<evidence type="ECO:0000256" key="9">
    <source>
        <dbReference type="ARBA" id="ARBA00023315"/>
    </source>
</evidence>
<evidence type="ECO:0000256" key="2">
    <source>
        <dbReference type="ARBA" id="ARBA00022490"/>
    </source>
</evidence>
<dbReference type="Pfam" id="PF08541">
    <property type="entry name" value="ACP_syn_III_C"/>
    <property type="match status" value="1"/>
</dbReference>
<dbReference type="GO" id="GO:0033818">
    <property type="term" value="F:beta-ketoacyl-acyl-carrier-protein synthase III activity"/>
    <property type="evidence" value="ECO:0007669"/>
    <property type="project" value="UniProtKB-UniRule"/>
</dbReference>
<dbReference type="PANTHER" id="PTHR34069:SF2">
    <property type="entry name" value="BETA-KETOACYL-[ACYL-CARRIER-PROTEIN] SYNTHASE III"/>
    <property type="match status" value="1"/>
</dbReference>
<comment type="subunit">
    <text evidence="10">Homodimer.</text>
</comment>
<comment type="domain">
    <text evidence="10">The last Arg residue of the ACP-binding site is essential for the weak association between ACP/AcpP and FabH.</text>
</comment>
<dbReference type="InterPro" id="IPR016039">
    <property type="entry name" value="Thiolase-like"/>
</dbReference>
<dbReference type="Proteomes" id="UP000320948">
    <property type="component" value="Unassembled WGS sequence"/>
</dbReference>
<dbReference type="InterPro" id="IPR004655">
    <property type="entry name" value="FabH"/>
</dbReference>
<comment type="pathway">
    <text evidence="10">Lipid metabolism; fatty acid biosynthesis.</text>
</comment>
<keyword evidence="6 10" id="KW-0443">Lipid metabolism</keyword>
<evidence type="ECO:0000313" key="13">
    <source>
        <dbReference type="EMBL" id="TKW61569.1"/>
    </source>
</evidence>
<evidence type="ECO:0000256" key="10">
    <source>
        <dbReference type="HAMAP-Rule" id="MF_01815"/>
    </source>
</evidence>
<evidence type="ECO:0000256" key="1">
    <source>
        <dbReference type="ARBA" id="ARBA00008642"/>
    </source>
</evidence>
<evidence type="ECO:0000256" key="6">
    <source>
        <dbReference type="ARBA" id="ARBA00023098"/>
    </source>
</evidence>
<dbReference type="GO" id="GO:0044550">
    <property type="term" value="P:secondary metabolite biosynthetic process"/>
    <property type="evidence" value="ECO:0007669"/>
    <property type="project" value="TreeGrafter"/>
</dbReference>
<dbReference type="InterPro" id="IPR013751">
    <property type="entry name" value="ACP_syn_III_N"/>
</dbReference>
<keyword evidence="5 10" id="KW-0276">Fatty acid metabolism</keyword>
<dbReference type="UniPathway" id="UPA00094"/>
<feature type="domain" description="Beta-ketoacyl-[acyl-carrier-protein] synthase III C-terminal" evidence="11">
    <location>
        <begin position="236"/>
        <end position="325"/>
    </location>
</feature>
<sequence>MTMNIRLIGTGSALPQTRLTNAELIAAQGLESSDEWIRERTGITQRYFVKEGESTFTLARDAAERALQNAGIEASQVGAIIVATCTPDLTFPSVATMVQGALGFPNQGMALDVNAACSGFVHALAVANGILQAMPYDYALVIGAETFSNLLDFNDRTTCVLFGDGAGAVVLKKEQGNGKGILGFDLGADGTKACELQSTNGVARGRTAGTVLMNGREVYKHAVRQMGSKDAVAKVLEPHGLSAADINWVVPHQANLRIIEAAAQSLGLPIEKVVVTVDQHANTSAATIPLALDVAARDGRLKQGDLVMLQAFGAGFAWSTAALYWG</sequence>
<keyword evidence="4 10" id="KW-0808">Transferase</keyword>
<dbReference type="SUPFAM" id="SSF53901">
    <property type="entry name" value="Thiolase-like"/>
    <property type="match status" value="1"/>
</dbReference>
<keyword evidence="2 10" id="KW-0963">Cytoplasm</keyword>
<dbReference type="CDD" id="cd00830">
    <property type="entry name" value="KAS_III"/>
    <property type="match status" value="1"/>
</dbReference>
<comment type="caution">
    <text evidence="13">The sequence shown here is derived from an EMBL/GenBank/DDBJ whole genome shotgun (WGS) entry which is preliminary data.</text>
</comment>
<dbReference type="PANTHER" id="PTHR34069">
    <property type="entry name" value="3-OXOACYL-[ACYL-CARRIER-PROTEIN] SYNTHASE 3"/>
    <property type="match status" value="1"/>
</dbReference>
<evidence type="ECO:0000259" key="12">
    <source>
        <dbReference type="Pfam" id="PF08545"/>
    </source>
</evidence>
<dbReference type="EMBL" id="VAFM01000001">
    <property type="protein sequence ID" value="TKW61569.1"/>
    <property type="molecule type" value="Genomic_DNA"/>
</dbReference>
<comment type="subcellular location">
    <subcellularLocation>
        <location evidence="10">Cytoplasm</location>
    </subcellularLocation>
</comment>
<gene>
    <name evidence="10" type="primary">fabH</name>
    <name evidence="13" type="ORF">DI628_02795</name>
</gene>
<dbReference type="Pfam" id="PF08545">
    <property type="entry name" value="ACP_syn_III"/>
    <property type="match status" value="1"/>
</dbReference>
<feature type="active site" evidence="10">
    <location>
        <position position="252"/>
    </location>
</feature>
<comment type="function">
    <text evidence="10">Catalyzes the condensation reaction of fatty acid synthesis by the addition to an acyl acceptor of two carbons from malonyl-ACP. Catalyzes the first condensation reaction which initiates fatty acid synthesis and may therefore play a role in governing the total rate of fatty acid production. Possesses both acetoacetyl-ACP synthase and acetyl transacylase activities. Its substrate specificity determines the biosynthesis of branched-chain and/or straight-chain of fatty acids.</text>
</comment>
<comment type="catalytic activity">
    <reaction evidence="10">
        <text>malonyl-[ACP] + acetyl-CoA + H(+) = 3-oxobutanoyl-[ACP] + CO2 + CoA</text>
        <dbReference type="Rhea" id="RHEA:12080"/>
        <dbReference type="Rhea" id="RHEA-COMP:9623"/>
        <dbReference type="Rhea" id="RHEA-COMP:9625"/>
        <dbReference type="ChEBI" id="CHEBI:15378"/>
        <dbReference type="ChEBI" id="CHEBI:16526"/>
        <dbReference type="ChEBI" id="CHEBI:57287"/>
        <dbReference type="ChEBI" id="CHEBI:57288"/>
        <dbReference type="ChEBI" id="CHEBI:78449"/>
        <dbReference type="ChEBI" id="CHEBI:78450"/>
        <dbReference type="EC" id="2.3.1.180"/>
    </reaction>
</comment>
<dbReference type="NCBIfam" id="TIGR00747">
    <property type="entry name" value="fabH"/>
    <property type="match status" value="1"/>
</dbReference>
<evidence type="ECO:0000256" key="8">
    <source>
        <dbReference type="ARBA" id="ARBA00023268"/>
    </source>
</evidence>
<evidence type="ECO:0000259" key="11">
    <source>
        <dbReference type="Pfam" id="PF08541"/>
    </source>
</evidence>
<reference evidence="13 14" key="1">
    <citation type="journal article" date="2017" name="Nat. Commun.">
        <title>In situ click chemistry generation of cyclooxygenase-2 inhibitors.</title>
        <authorList>
            <person name="Bhardwaj A."/>
            <person name="Kaur J."/>
            <person name="Wuest M."/>
            <person name="Wuest F."/>
        </authorList>
    </citation>
    <scope>NUCLEOTIDE SEQUENCE [LARGE SCALE GENOMIC DNA]</scope>
    <source>
        <strain evidence="13">S2_018_000_R2_106</strain>
    </source>
</reference>
<dbReference type="GO" id="GO:0006633">
    <property type="term" value="P:fatty acid biosynthetic process"/>
    <property type="evidence" value="ECO:0007669"/>
    <property type="project" value="UniProtKB-UniRule"/>
</dbReference>
<protein>
    <recommendedName>
        <fullName evidence="10">Beta-ketoacyl-[acyl-carrier-protein] synthase III</fullName>
        <shortName evidence="10">Beta-ketoacyl-ACP synthase III</shortName>
        <shortName evidence="10">KAS III</shortName>
        <ecNumber evidence="10">2.3.1.180</ecNumber>
    </recommendedName>
    <alternativeName>
        <fullName evidence="10">3-oxoacyl-[acyl-carrier-protein] synthase 3</fullName>
    </alternativeName>
    <alternativeName>
        <fullName evidence="10">3-oxoacyl-[acyl-carrier-protein] synthase III</fullName>
    </alternativeName>
</protein>
<dbReference type="AlphaFoldDB" id="A0A6N4RE60"/>
<keyword evidence="7 10" id="KW-0275">Fatty acid biosynthesis</keyword>
<dbReference type="GO" id="GO:0005737">
    <property type="term" value="C:cytoplasm"/>
    <property type="evidence" value="ECO:0007669"/>
    <property type="project" value="UniProtKB-SubCell"/>
</dbReference>
<feature type="region of interest" description="ACP-binding" evidence="10">
    <location>
        <begin position="253"/>
        <end position="257"/>
    </location>
</feature>
<keyword evidence="8 10" id="KW-0511">Multifunctional enzyme</keyword>
<dbReference type="NCBIfam" id="NF006829">
    <property type="entry name" value="PRK09352.1"/>
    <property type="match status" value="1"/>
</dbReference>
<organism evidence="13 14">
    <name type="scientific">Blastochloris viridis</name>
    <name type="common">Rhodopseudomonas viridis</name>
    <dbReference type="NCBI Taxonomy" id="1079"/>
    <lineage>
        <taxon>Bacteria</taxon>
        <taxon>Pseudomonadati</taxon>
        <taxon>Pseudomonadota</taxon>
        <taxon>Alphaproteobacteria</taxon>
        <taxon>Hyphomicrobiales</taxon>
        <taxon>Blastochloridaceae</taxon>
        <taxon>Blastochloris</taxon>
    </lineage>
</organism>
<name>A0A6N4RE60_BLAVI</name>
<evidence type="ECO:0000313" key="14">
    <source>
        <dbReference type="Proteomes" id="UP000320948"/>
    </source>
</evidence>
<keyword evidence="9 10" id="KW-0012">Acyltransferase</keyword>
<feature type="active site" evidence="10">
    <location>
        <position position="282"/>
    </location>
</feature>
<dbReference type="GO" id="GO:0004315">
    <property type="term" value="F:3-oxoacyl-[acyl-carrier-protein] synthase activity"/>
    <property type="evidence" value="ECO:0007669"/>
    <property type="project" value="InterPro"/>
</dbReference>
<dbReference type="InterPro" id="IPR013747">
    <property type="entry name" value="ACP_syn_III_C"/>
</dbReference>